<evidence type="ECO:0000256" key="1">
    <source>
        <dbReference type="SAM" id="MobiDB-lite"/>
    </source>
</evidence>
<proteinExistence type="predicted"/>
<sequence length="38" mass="4332">MEQGFFEKLEQSLEEAVSISRGEMEPSRVSVVESDIEE</sequence>
<dbReference type="AlphaFoldDB" id="S7I0X8"/>
<dbReference type="PATRIC" id="fig|1336752.4.peg.3098"/>
<evidence type="ECO:0000313" key="3">
    <source>
        <dbReference type="Proteomes" id="UP000014854"/>
    </source>
</evidence>
<dbReference type="Proteomes" id="UP000014854">
    <property type="component" value="Unassembled WGS sequence"/>
</dbReference>
<dbReference type="EMBL" id="ASXS01000013">
    <property type="protein sequence ID" value="EPP21567.1"/>
    <property type="molecule type" value="Genomic_DNA"/>
</dbReference>
<protein>
    <submittedName>
        <fullName evidence="2">Uncharacterized protein</fullName>
    </submittedName>
</protein>
<accession>S7I0X8</accession>
<reference evidence="2 3" key="1">
    <citation type="journal article" date="2013" name="Gut Pathog.">
        <title>Evidence of a new metabolic capacity in an emerging diarrheal pathogen: lessons from the draft genomes of Vibrio fluvialis strains PG41 and I21563.</title>
        <authorList>
            <person name="Khatri I."/>
            <person name="Mahajan S."/>
            <person name="Dureja C."/>
            <person name="Subramanian S."/>
            <person name="Raychaudhuri S."/>
        </authorList>
    </citation>
    <scope>NUCLEOTIDE SEQUENCE [LARGE SCALE GENOMIC DNA]</scope>
    <source>
        <strain evidence="2 3">PG41</strain>
    </source>
</reference>
<name>S7I0X8_VIBFL</name>
<comment type="caution">
    <text evidence="2">The sequence shown here is derived from an EMBL/GenBank/DDBJ whole genome shotgun (WGS) entry which is preliminary data.</text>
</comment>
<organism evidence="2 3">
    <name type="scientific">Vibrio fluvialis PG41</name>
    <dbReference type="NCBI Taxonomy" id="1336752"/>
    <lineage>
        <taxon>Bacteria</taxon>
        <taxon>Pseudomonadati</taxon>
        <taxon>Pseudomonadota</taxon>
        <taxon>Gammaproteobacteria</taxon>
        <taxon>Vibrionales</taxon>
        <taxon>Vibrionaceae</taxon>
        <taxon>Vibrio</taxon>
    </lineage>
</organism>
<evidence type="ECO:0000313" key="2">
    <source>
        <dbReference type="EMBL" id="EPP21567.1"/>
    </source>
</evidence>
<feature type="region of interest" description="Disordered" evidence="1">
    <location>
        <begin position="16"/>
        <end position="38"/>
    </location>
</feature>
<gene>
    <name evidence="2" type="ORF">L910_1246</name>
</gene>